<dbReference type="OrthoDB" id="8938325at2759"/>
<dbReference type="AlphaFoldDB" id="A0A9D3NEA3"/>
<reference evidence="2 3" key="1">
    <citation type="submission" date="2021-06" db="EMBL/GenBank/DDBJ databases">
        <title>Chromosome-level genome assembly of the red-tail catfish (Hemibagrus wyckioides).</title>
        <authorList>
            <person name="Shao F."/>
        </authorList>
    </citation>
    <scope>NUCLEOTIDE SEQUENCE [LARGE SCALE GENOMIC DNA]</scope>
    <source>
        <strain evidence="2">EC202008001</strain>
        <tissue evidence="2">Blood</tissue>
    </source>
</reference>
<proteinExistence type="predicted"/>
<evidence type="ECO:0000256" key="1">
    <source>
        <dbReference type="SAM" id="MobiDB-lite"/>
    </source>
</evidence>
<sequence>MNKSDSEAAGTYSEISSVPSPSLPLDCTGDTIVYSQAAVSDVNPTYSSIPDIQLSTRKEEAVYSLVKNH</sequence>
<comment type="caution">
    <text evidence="2">The sequence shown here is derived from an EMBL/GenBank/DDBJ whole genome shotgun (WGS) entry which is preliminary data.</text>
</comment>
<organism evidence="2 3">
    <name type="scientific">Hemibagrus wyckioides</name>
    <dbReference type="NCBI Taxonomy" id="337641"/>
    <lineage>
        <taxon>Eukaryota</taxon>
        <taxon>Metazoa</taxon>
        <taxon>Chordata</taxon>
        <taxon>Craniata</taxon>
        <taxon>Vertebrata</taxon>
        <taxon>Euteleostomi</taxon>
        <taxon>Actinopterygii</taxon>
        <taxon>Neopterygii</taxon>
        <taxon>Teleostei</taxon>
        <taxon>Ostariophysi</taxon>
        <taxon>Siluriformes</taxon>
        <taxon>Bagridae</taxon>
        <taxon>Hemibagrus</taxon>
    </lineage>
</organism>
<dbReference type="EMBL" id="JAHKSW010000021">
    <property type="protein sequence ID" value="KAG7319307.1"/>
    <property type="molecule type" value="Genomic_DNA"/>
</dbReference>
<dbReference type="Proteomes" id="UP000824219">
    <property type="component" value="Linkage Group LG21"/>
</dbReference>
<accession>A0A9D3NEA3</accession>
<protein>
    <submittedName>
        <fullName evidence="2">Uncharacterized protein</fullName>
    </submittedName>
</protein>
<evidence type="ECO:0000313" key="2">
    <source>
        <dbReference type="EMBL" id="KAG7319307.1"/>
    </source>
</evidence>
<name>A0A9D3NEA3_9TELE</name>
<keyword evidence="3" id="KW-1185">Reference proteome</keyword>
<feature type="region of interest" description="Disordered" evidence="1">
    <location>
        <begin position="1"/>
        <end position="23"/>
    </location>
</feature>
<gene>
    <name evidence="2" type="ORF">KOW79_017781</name>
</gene>
<evidence type="ECO:0000313" key="3">
    <source>
        <dbReference type="Proteomes" id="UP000824219"/>
    </source>
</evidence>